<comment type="function">
    <text evidence="9">Catalyzes the first step in the biosynthesis of ornithine lipids, which are phosphorus-free membrane lipids. Catalyzes the 3-hydroxyacyl-acyl carrier protein-dependent acylation of ornithine to form lyso-ornithine lipid (LOL).</text>
</comment>
<keyword evidence="3" id="KW-0808">Transferase</keyword>
<evidence type="ECO:0000313" key="11">
    <source>
        <dbReference type="EMBL" id="AJQ96612.1"/>
    </source>
</evidence>
<dbReference type="SUPFAM" id="SSF55729">
    <property type="entry name" value="Acyl-CoA N-acyltransferases (Nat)"/>
    <property type="match status" value="1"/>
</dbReference>
<protein>
    <recommendedName>
        <fullName evidence="8">L-ornithine N(alpha)-acyltransferase</fullName>
        <ecNumber evidence="7">2.3.2.30</ecNumber>
    </recommendedName>
</protein>
<dbReference type="RefSeq" id="WP_052830442.1">
    <property type="nucleotide sequence ID" value="NZ_CP007142.1"/>
</dbReference>
<dbReference type="OrthoDB" id="1113830at2"/>
<dbReference type="PATRIC" id="fig|1445510.3.peg.4544"/>
<dbReference type="GO" id="GO:0006629">
    <property type="term" value="P:lipid metabolic process"/>
    <property type="evidence" value="ECO:0007669"/>
    <property type="project" value="UniProtKB-KW"/>
</dbReference>
<dbReference type="AlphaFoldDB" id="A0A0C5VPP6"/>
<keyword evidence="12" id="KW-1185">Reference proteome</keyword>
<gene>
    <name evidence="11" type="ORF">YC6258_04580</name>
</gene>
<sequence length="326" mass="37722">MAQLKLSGFQLKPRKISLPRVQLFRKGKVIQLRFLQKLIEPQPNDVIAGEIGAFPCLGKTRDGKQIYLCQFSSQTALLKELGRLREVAFRAVGEGSGKSYDIDQFDFYYEHLILWDERQQEIVGAYRLGNVQKLLKRSEYSRLYTETLFQFNPSFDEVLSSGLELGRSFVQPKYWGNRSLDYLWYGIGAYLKYNPDIRYLFGPVSISGQLPGRAKALIVSFYASHFDNGQNWVSPKNAYKIPKKYHEICHFGADYREEFKQLQERLKRLRLTVPTLYKQYAEVAEVGGVTFCAFNIDVDFGYCLDGFVVVDLTALKENKRKRYLGE</sequence>
<evidence type="ECO:0000256" key="8">
    <source>
        <dbReference type="ARBA" id="ARBA00039866"/>
    </source>
</evidence>
<dbReference type="GO" id="GO:0043810">
    <property type="term" value="F:ornithine-acyl [acyl carrier protein] N-acyltransferase activity"/>
    <property type="evidence" value="ECO:0007669"/>
    <property type="project" value="UniProtKB-EC"/>
</dbReference>
<dbReference type="Proteomes" id="UP000032266">
    <property type="component" value="Chromosome"/>
</dbReference>
<evidence type="ECO:0000256" key="5">
    <source>
        <dbReference type="ARBA" id="ARBA00023315"/>
    </source>
</evidence>
<keyword evidence="2" id="KW-0444">Lipid biosynthesis</keyword>
<dbReference type="EC" id="2.3.2.30" evidence="7"/>
<organism evidence="11 12">
    <name type="scientific">Gynuella sunshinyii YC6258</name>
    <dbReference type="NCBI Taxonomy" id="1445510"/>
    <lineage>
        <taxon>Bacteria</taxon>
        <taxon>Pseudomonadati</taxon>
        <taxon>Pseudomonadota</taxon>
        <taxon>Gammaproteobacteria</taxon>
        <taxon>Oceanospirillales</taxon>
        <taxon>Saccharospirillaceae</taxon>
        <taxon>Gynuella</taxon>
    </lineage>
</organism>
<evidence type="ECO:0000256" key="4">
    <source>
        <dbReference type="ARBA" id="ARBA00023098"/>
    </source>
</evidence>
<proteinExistence type="inferred from homology"/>
<dbReference type="STRING" id="1445510.YC6258_04580"/>
<dbReference type="InterPro" id="IPR016181">
    <property type="entry name" value="Acyl_CoA_acyltransferase"/>
</dbReference>
<comment type="pathway">
    <text evidence="1">Lipid metabolism.</text>
</comment>
<evidence type="ECO:0000313" key="12">
    <source>
        <dbReference type="Proteomes" id="UP000032266"/>
    </source>
</evidence>
<evidence type="ECO:0000256" key="9">
    <source>
        <dbReference type="ARBA" id="ARBA00045724"/>
    </source>
</evidence>
<accession>A0A0C5VPP6</accession>
<keyword evidence="5" id="KW-0012">Acyltransferase</keyword>
<dbReference type="InterPro" id="IPR052351">
    <property type="entry name" value="Ornithine_N-alpha-AT"/>
</dbReference>
<evidence type="ECO:0000256" key="2">
    <source>
        <dbReference type="ARBA" id="ARBA00022516"/>
    </source>
</evidence>
<evidence type="ECO:0000256" key="1">
    <source>
        <dbReference type="ARBA" id="ARBA00005189"/>
    </source>
</evidence>
<dbReference type="EMBL" id="CP007142">
    <property type="protein sequence ID" value="AJQ96612.1"/>
    <property type="molecule type" value="Genomic_DNA"/>
</dbReference>
<name>A0A0C5VPP6_9GAMM</name>
<evidence type="ECO:0000256" key="3">
    <source>
        <dbReference type="ARBA" id="ARBA00022679"/>
    </source>
</evidence>
<reference evidence="11 12" key="1">
    <citation type="submission" date="2014-01" db="EMBL/GenBank/DDBJ databases">
        <title>Full genme sequencing of cellulolytic bacterium Gynuella sunshinyii YC6258T gen. nov., sp. nov.</title>
        <authorList>
            <person name="Khan H."/>
            <person name="Chung E.J."/>
            <person name="Chung Y.R."/>
        </authorList>
    </citation>
    <scope>NUCLEOTIDE SEQUENCE [LARGE SCALE GENOMIC DNA]</scope>
    <source>
        <strain evidence="11 12">YC6258</strain>
    </source>
</reference>
<dbReference type="Pfam" id="PF13444">
    <property type="entry name" value="Acetyltransf_5"/>
    <property type="match status" value="1"/>
</dbReference>
<dbReference type="HOGENOM" id="CLU_033329_0_0_6"/>
<evidence type="ECO:0000256" key="6">
    <source>
        <dbReference type="ARBA" id="ARBA00038095"/>
    </source>
</evidence>
<evidence type="ECO:0000256" key="7">
    <source>
        <dbReference type="ARBA" id="ARBA00039058"/>
    </source>
</evidence>
<comment type="similarity">
    <text evidence="6">Belongs to the acetyltransferase family. OlsB subfamily.</text>
</comment>
<evidence type="ECO:0000256" key="10">
    <source>
        <dbReference type="ARBA" id="ARBA00047785"/>
    </source>
</evidence>
<dbReference type="PANTHER" id="PTHR37323">
    <property type="entry name" value="GCN5-RELATED N-ACETYLTRANSFERASE"/>
    <property type="match status" value="1"/>
</dbReference>
<dbReference type="KEGG" id="gsn:YC6258_04580"/>
<comment type="catalytic activity">
    <reaction evidence="10">
        <text>a (3R)-hydroxyacyl-[ACP] + L-ornithine = a lyso-ornithine lipid + holo-[ACP] + H(+)</text>
        <dbReference type="Rhea" id="RHEA:20633"/>
        <dbReference type="Rhea" id="RHEA-COMP:9685"/>
        <dbReference type="Rhea" id="RHEA-COMP:9945"/>
        <dbReference type="ChEBI" id="CHEBI:15378"/>
        <dbReference type="ChEBI" id="CHEBI:46911"/>
        <dbReference type="ChEBI" id="CHEBI:64479"/>
        <dbReference type="ChEBI" id="CHEBI:78827"/>
        <dbReference type="ChEBI" id="CHEBI:138482"/>
        <dbReference type="EC" id="2.3.2.30"/>
    </reaction>
    <physiologicalReaction direction="left-to-right" evidence="10">
        <dbReference type="Rhea" id="RHEA:20634"/>
    </physiologicalReaction>
</comment>
<dbReference type="PANTHER" id="PTHR37323:SF1">
    <property type="entry name" value="L-ORNITHINE N(ALPHA)-ACYLTRANSFERASE"/>
    <property type="match status" value="1"/>
</dbReference>
<keyword evidence="4" id="KW-0443">Lipid metabolism</keyword>